<keyword evidence="2" id="KW-0677">Repeat</keyword>
<reference evidence="10 11" key="1">
    <citation type="submission" date="2018-04" db="EMBL/GenBank/DDBJ databases">
        <authorList>
            <person name="Vogel A."/>
        </authorList>
    </citation>
    <scope>NUCLEOTIDE SEQUENCE [LARGE SCALE GENOMIC DNA]</scope>
</reference>
<name>A0A484N707_9ASTE</name>
<dbReference type="PANTHER" id="PTHR47994:SF5">
    <property type="entry name" value="F14D16.11-RELATED"/>
    <property type="match status" value="1"/>
</dbReference>
<keyword evidence="4" id="KW-0238">DNA-binding</keyword>
<feature type="domain" description="HTH myb-type" evidence="9">
    <location>
        <begin position="67"/>
        <end position="117"/>
    </location>
</feature>
<keyword evidence="5" id="KW-0804">Transcription</keyword>
<dbReference type="CDD" id="cd00167">
    <property type="entry name" value="SANT"/>
    <property type="match status" value="2"/>
</dbReference>
<evidence type="ECO:0000256" key="1">
    <source>
        <dbReference type="ARBA" id="ARBA00004123"/>
    </source>
</evidence>
<dbReference type="PROSITE" id="PS51294">
    <property type="entry name" value="HTH_MYB"/>
    <property type="match status" value="2"/>
</dbReference>
<gene>
    <name evidence="10" type="ORF">CCAM_LOCUS38658</name>
</gene>
<proteinExistence type="predicted"/>
<dbReference type="Gene3D" id="1.10.10.60">
    <property type="entry name" value="Homeodomain-like"/>
    <property type="match status" value="2"/>
</dbReference>
<feature type="region of interest" description="Disordered" evidence="7">
    <location>
        <begin position="236"/>
        <end position="260"/>
    </location>
</feature>
<feature type="domain" description="Myb-like" evidence="8">
    <location>
        <begin position="10"/>
        <end position="62"/>
    </location>
</feature>
<dbReference type="InterPro" id="IPR017930">
    <property type="entry name" value="Myb_dom"/>
</dbReference>
<sequence length="292" mass="33053">MMGRPPCCDKANVKKGSWTPEEDAKILAYVASHGTGNWTLVPQKAGLNRCGKSCRLRYTNYLRPDLKHDSFTPEEEASIIELHKTVGSRWSLIARHLPGRTDNDVKNYWNTKLKKKLKNMGIDPLTHKPFAQVFAEFGRLSSGLPLLNNTPAIKTESLFDPSEPTDVSNQHTYFVGPEMNAQFQLYPLSIQPDDGNFTPFHSPSPYEQFPAPISSSSSSSSSLAPWNEFILQDPETEVQRQEDDTNDDLPEKCEDNNGQTFANEDSFVENMLARDREMQLEFPQLLDDGYFD</sequence>
<dbReference type="PANTHER" id="PTHR47994">
    <property type="entry name" value="F14D16.11-RELATED"/>
    <property type="match status" value="1"/>
</dbReference>
<dbReference type="FunFam" id="1.10.10.60:FF:000645">
    <property type="entry name" value="Os07g0634900 protein"/>
    <property type="match status" value="1"/>
</dbReference>
<evidence type="ECO:0000256" key="4">
    <source>
        <dbReference type="ARBA" id="ARBA00023125"/>
    </source>
</evidence>
<feature type="compositionally biased region" description="Basic and acidic residues" evidence="7">
    <location>
        <begin position="237"/>
        <end position="255"/>
    </location>
</feature>
<keyword evidence="6" id="KW-0539">Nucleus</keyword>
<dbReference type="InterPro" id="IPR001005">
    <property type="entry name" value="SANT/Myb"/>
</dbReference>
<dbReference type="AlphaFoldDB" id="A0A484N707"/>
<dbReference type="GO" id="GO:0010597">
    <property type="term" value="P:green leaf volatile biosynthetic process"/>
    <property type="evidence" value="ECO:0007669"/>
    <property type="project" value="UniProtKB-ARBA"/>
</dbReference>
<dbReference type="PROSITE" id="PS50090">
    <property type="entry name" value="MYB_LIKE"/>
    <property type="match status" value="2"/>
</dbReference>
<organism evidence="10 11">
    <name type="scientific">Cuscuta campestris</name>
    <dbReference type="NCBI Taxonomy" id="132261"/>
    <lineage>
        <taxon>Eukaryota</taxon>
        <taxon>Viridiplantae</taxon>
        <taxon>Streptophyta</taxon>
        <taxon>Embryophyta</taxon>
        <taxon>Tracheophyta</taxon>
        <taxon>Spermatophyta</taxon>
        <taxon>Magnoliopsida</taxon>
        <taxon>eudicotyledons</taxon>
        <taxon>Gunneridae</taxon>
        <taxon>Pentapetalae</taxon>
        <taxon>asterids</taxon>
        <taxon>lamiids</taxon>
        <taxon>Solanales</taxon>
        <taxon>Convolvulaceae</taxon>
        <taxon>Cuscuteae</taxon>
        <taxon>Cuscuta</taxon>
        <taxon>Cuscuta subgen. Grammica</taxon>
        <taxon>Cuscuta sect. Cleistogrammica</taxon>
    </lineage>
</organism>
<evidence type="ECO:0000313" key="11">
    <source>
        <dbReference type="Proteomes" id="UP000595140"/>
    </source>
</evidence>
<keyword evidence="11" id="KW-1185">Reference proteome</keyword>
<dbReference type="SUPFAM" id="SSF46689">
    <property type="entry name" value="Homeodomain-like"/>
    <property type="match status" value="1"/>
</dbReference>
<evidence type="ECO:0000259" key="8">
    <source>
        <dbReference type="PROSITE" id="PS50090"/>
    </source>
</evidence>
<dbReference type="InterPro" id="IPR015495">
    <property type="entry name" value="Myb_TF_plants"/>
</dbReference>
<evidence type="ECO:0000256" key="6">
    <source>
        <dbReference type="ARBA" id="ARBA00023242"/>
    </source>
</evidence>
<keyword evidence="3" id="KW-0805">Transcription regulation</keyword>
<dbReference type="EMBL" id="OOIL02006271">
    <property type="protein sequence ID" value="VFQ96882.1"/>
    <property type="molecule type" value="Genomic_DNA"/>
</dbReference>
<feature type="domain" description="HTH myb-type" evidence="9">
    <location>
        <begin position="10"/>
        <end position="66"/>
    </location>
</feature>
<evidence type="ECO:0000256" key="2">
    <source>
        <dbReference type="ARBA" id="ARBA00022737"/>
    </source>
</evidence>
<dbReference type="OrthoDB" id="2143914at2759"/>
<dbReference type="GO" id="GO:0000976">
    <property type="term" value="F:transcription cis-regulatory region binding"/>
    <property type="evidence" value="ECO:0007669"/>
    <property type="project" value="UniProtKB-ARBA"/>
</dbReference>
<dbReference type="SMART" id="SM00717">
    <property type="entry name" value="SANT"/>
    <property type="match status" value="2"/>
</dbReference>
<dbReference type="Pfam" id="PF00249">
    <property type="entry name" value="Myb_DNA-binding"/>
    <property type="match status" value="2"/>
</dbReference>
<accession>A0A484N707</accession>
<dbReference type="FunFam" id="1.10.10.60:FF:000015">
    <property type="entry name" value="Transcription factor RAX3"/>
    <property type="match status" value="1"/>
</dbReference>
<dbReference type="Proteomes" id="UP000595140">
    <property type="component" value="Unassembled WGS sequence"/>
</dbReference>
<evidence type="ECO:0000256" key="5">
    <source>
        <dbReference type="ARBA" id="ARBA00023163"/>
    </source>
</evidence>
<feature type="region of interest" description="Disordered" evidence="7">
    <location>
        <begin position="194"/>
        <end position="220"/>
    </location>
</feature>
<evidence type="ECO:0000256" key="3">
    <source>
        <dbReference type="ARBA" id="ARBA00023015"/>
    </source>
</evidence>
<comment type="subcellular location">
    <subcellularLocation>
        <location evidence="1">Nucleus</location>
    </subcellularLocation>
</comment>
<protein>
    <submittedName>
        <fullName evidence="10">Uncharacterized protein</fullName>
    </submittedName>
</protein>
<dbReference type="InterPro" id="IPR009057">
    <property type="entry name" value="Homeodomain-like_sf"/>
</dbReference>
<dbReference type="GO" id="GO:0005634">
    <property type="term" value="C:nucleus"/>
    <property type="evidence" value="ECO:0007669"/>
    <property type="project" value="UniProtKB-SubCell"/>
</dbReference>
<evidence type="ECO:0000259" key="9">
    <source>
        <dbReference type="PROSITE" id="PS51294"/>
    </source>
</evidence>
<feature type="domain" description="Myb-like" evidence="8">
    <location>
        <begin position="63"/>
        <end position="113"/>
    </location>
</feature>
<evidence type="ECO:0000256" key="7">
    <source>
        <dbReference type="SAM" id="MobiDB-lite"/>
    </source>
</evidence>
<evidence type="ECO:0000313" key="10">
    <source>
        <dbReference type="EMBL" id="VFQ96882.1"/>
    </source>
</evidence>